<evidence type="ECO:0000313" key="3">
    <source>
        <dbReference type="Proteomes" id="UP001177670"/>
    </source>
</evidence>
<name>A0AA40FYY5_9HYME</name>
<accession>A0AA40FYY5</accession>
<evidence type="ECO:0000313" key="2">
    <source>
        <dbReference type="EMBL" id="KAK1127461.1"/>
    </source>
</evidence>
<evidence type="ECO:0000256" key="1">
    <source>
        <dbReference type="SAM" id="MobiDB-lite"/>
    </source>
</evidence>
<feature type="region of interest" description="Disordered" evidence="1">
    <location>
        <begin position="83"/>
        <end position="109"/>
    </location>
</feature>
<sequence length="109" mass="12499">MKDLVFRPAIKHFLVNIGIAKLYYSNFHWERISKTLTSTQLFAINFQSSRVPAVCVIGQQVSSVETSGNAAANRFLGTFRECHDGREREKREEKGKKRPEITRLSDARN</sequence>
<feature type="non-terminal residue" evidence="2">
    <location>
        <position position="109"/>
    </location>
</feature>
<gene>
    <name evidence="2" type="ORF">K0M31_003998</name>
</gene>
<reference evidence="2" key="1">
    <citation type="submission" date="2021-10" db="EMBL/GenBank/DDBJ databases">
        <title>Melipona bicolor Genome sequencing and assembly.</title>
        <authorList>
            <person name="Araujo N.S."/>
            <person name="Arias M.C."/>
        </authorList>
    </citation>
    <scope>NUCLEOTIDE SEQUENCE</scope>
    <source>
        <strain evidence="2">USP_2M_L1-L4_2017</strain>
        <tissue evidence="2">Whole body</tissue>
    </source>
</reference>
<proteinExistence type="predicted"/>
<dbReference type="EMBL" id="JAHYIQ010000012">
    <property type="protein sequence ID" value="KAK1127461.1"/>
    <property type="molecule type" value="Genomic_DNA"/>
</dbReference>
<protein>
    <submittedName>
        <fullName evidence="2">Uncharacterized protein</fullName>
    </submittedName>
</protein>
<comment type="caution">
    <text evidence="2">The sequence shown here is derived from an EMBL/GenBank/DDBJ whole genome shotgun (WGS) entry which is preliminary data.</text>
</comment>
<organism evidence="2 3">
    <name type="scientific">Melipona bicolor</name>
    <dbReference type="NCBI Taxonomy" id="60889"/>
    <lineage>
        <taxon>Eukaryota</taxon>
        <taxon>Metazoa</taxon>
        <taxon>Ecdysozoa</taxon>
        <taxon>Arthropoda</taxon>
        <taxon>Hexapoda</taxon>
        <taxon>Insecta</taxon>
        <taxon>Pterygota</taxon>
        <taxon>Neoptera</taxon>
        <taxon>Endopterygota</taxon>
        <taxon>Hymenoptera</taxon>
        <taxon>Apocrita</taxon>
        <taxon>Aculeata</taxon>
        <taxon>Apoidea</taxon>
        <taxon>Anthophila</taxon>
        <taxon>Apidae</taxon>
        <taxon>Melipona</taxon>
    </lineage>
</organism>
<dbReference type="AlphaFoldDB" id="A0AA40FYY5"/>
<dbReference type="Proteomes" id="UP001177670">
    <property type="component" value="Unassembled WGS sequence"/>
</dbReference>
<keyword evidence="3" id="KW-1185">Reference proteome</keyword>